<dbReference type="Pfam" id="PF12799">
    <property type="entry name" value="LRR_4"/>
    <property type="match status" value="1"/>
</dbReference>
<dbReference type="Gene3D" id="3.80.10.10">
    <property type="entry name" value="Ribonuclease Inhibitor"/>
    <property type="match status" value="6"/>
</dbReference>
<evidence type="ECO:0000313" key="3">
    <source>
        <dbReference type="Proteomes" id="UP000035680"/>
    </source>
</evidence>
<keyword evidence="3" id="KW-1185">Reference proteome</keyword>
<accession>A0A0K0FY75</accession>
<dbReference type="AlphaFoldDB" id="A0A0K0FY75"/>
<dbReference type="SUPFAM" id="SSF52075">
    <property type="entry name" value="Outer arm dynein light chain 1"/>
    <property type="match status" value="1"/>
</dbReference>
<evidence type="ECO:0000313" key="4">
    <source>
        <dbReference type="WBParaSite" id="SVE_1740100.1"/>
    </source>
</evidence>
<dbReference type="SUPFAM" id="SSF52058">
    <property type="entry name" value="L domain-like"/>
    <property type="match status" value="2"/>
</dbReference>
<dbReference type="InterPro" id="IPR032675">
    <property type="entry name" value="LRR_dom_sf"/>
</dbReference>
<name>A0A0K0FY75_STRVS</name>
<dbReference type="InterPro" id="IPR003591">
    <property type="entry name" value="Leu-rich_rpt_typical-subtyp"/>
</dbReference>
<protein>
    <submittedName>
        <fullName evidence="4">Leucine-rich repeat protein</fullName>
    </submittedName>
</protein>
<dbReference type="InterPro" id="IPR050836">
    <property type="entry name" value="SDS22/Internalin_LRR"/>
</dbReference>
<keyword evidence="2" id="KW-0677">Repeat</keyword>
<dbReference type="PANTHER" id="PTHR46652:SF3">
    <property type="entry name" value="LEUCINE-RICH REPEAT-CONTAINING PROTEIN 9"/>
    <property type="match status" value="1"/>
</dbReference>
<dbReference type="InterPro" id="IPR001611">
    <property type="entry name" value="Leu-rich_rpt"/>
</dbReference>
<dbReference type="SMART" id="SM00365">
    <property type="entry name" value="LRR_SD22"/>
    <property type="match status" value="10"/>
</dbReference>
<dbReference type="PRINTS" id="PR00019">
    <property type="entry name" value="LEURICHRPT"/>
</dbReference>
<evidence type="ECO:0000256" key="2">
    <source>
        <dbReference type="ARBA" id="ARBA00022737"/>
    </source>
</evidence>
<dbReference type="Pfam" id="PF13855">
    <property type="entry name" value="LRR_8"/>
    <property type="match status" value="1"/>
</dbReference>
<dbReference type="InterPro" id="IPR025875">
    <property type="entry name" value="Leu-rich_rpt_4"/>
</dbReference>
<reference evidence="3" key="1">
    <citation type="submission" date="2014-07" db="EMBL/GenBank/DDBJ databases">
        <authorList>
            <person name="Martin A.A"/>
            <person name="De Silva N."/>
        </authorList>
    </citation>
    <scope>NUCLEOTIDE SEQUENCE</scope>
</reference>
<dbReference type="WBParaSite" id="SVE_1740100.1">
    <property type="protein sequence ID" value="SVE_1740100.1"/>
    <property type="gene ID" value="SVE_1740100"/>
</dbReference>
<dbReference type="STRING" id="75913.A0A0K0FY75"/>
<reference evidence="4" key="2">
    <citation type="submission" date="2015-08" db="UniProtKB">
        <authorList>
            <consortium name="WormBaseParasite"/>
        </authorList>
    </citation>
    <scope>IDENTIFICATION</scope>
</reference>
<keyword evidence="1" id="KW-0433">Leucine-rich repeat</keyword>
<dbReference type="PROSITE" id="PS51450">
    <property type="entry name" value="LRR"/>
    <property type="match status" value="7"/>
</dbReference>
<organism evidence="3 4">
    <name type="scientific">Strongyloides venezuelensis</name>
    <name type="common">Threadworm</name>
    <dbReference type="NCBI Taxonomy" id="75913"/>
    <lineage>
        <taxon>Eukaryota</taxon>
        <taxon>Metazoa</taxon>
        <taxon>Ecdysozoa</taxon>
        <taxon>Nematoda</taxon>
        <taxon>Chromadorea</taxon>
        <taxon>Rhabditida</taxon>
        <taxon>Tylenchina</taxon>
        <taxon>Panagrolaimomorpha</taxon>
        <taxon>Strongyloidoidea</taxon>
        <taxon>Strongyloididae</taxon>
        <taxon>Strongyloides</taxon>
    </lineage>
</organism>
<dbReference type="Proteomes" id="UP000035680">
    <property type="component" value="Unassembled WGS sequence"/>
</dbReference>
<proteinExistence type="predicted"/>
<dbReference type="PANTHER" id="PTHR46652">
    <property type="entry name" value="LEUCINE-RICH REPEAT AND IQ DOMAIN-CONTAINING PROTEIN 1-RELATED"/>
    <property type="match status" value="1"/>
</dbReference>
<dbReference type="SMART" id="SM00369">
    <property type="entry name" value="LRR_TYP"/>
    <property type="match status" value="7"/>
</dbReference>
<sequence>MMLSTAEKVFSGISNLKSRYYKYLDKLCISNGIDISKLKNDGSKQNILEMFFGGYNVLVGLKYFSNLKVLKLVNQEIVSLRPINELSKTLEEFWLVEGIICDLTGIESCKKLKKLYLYDNKIEDGKLIGNLTNLEVLWIGDNNLKSFSFVTYLENIMELRINGMQCTDSNLLSIEIWPTKLKILDISCNKIYSCQSLLLACKCKQLECINVSWDFEDKSLLSCSFGLMEFLLYQFPSLVMVNGEYINENQKIIIKESAERKFFTTMSILVEQNDILINGMNEIEKNYIKIREKLCSYILGLEKARMNTSKKEGRRNVVNRLYEQCLHNLRNLKKIKNKAIEYEYLLYVLRKYFISTNKLESAGKKSFTLLNELETKMLNDMLTHHFTLIKSYKVKILFSCKIEEDNKFINEKDIENMYCLGCPIKVGKSKLIWNLALILKLIDKRELSKNESMENLQIFKNIMTIFENEEIKKSQILIIPFMEYFKKVENNEEKMNNENMNDDLNYEEIVHWNDLTLKVLTIVEIKVVDEYSIEMLKDYDKFEKEVISQIKKLPSMGIGISVNKKITSHEEDMLSELMKEDKDKKEASKIKKLSDTISQNICWIGWNKEKYVYCQKVFSIRNYMNLLLNFGNKALFIDMIDFQSNVTTLDLSLMKITKLDDLCKFNKLTYLDLSKNNLHTIKKLDDIETLKYLDISYNYISKIEDLPQGIVHFNGAGNNLTHIEFLEKLIYLEYVDISNNKLKSLKGLNNSANLVFLIASHNHILDKCELNIFESFQFLKFLDLFNNPINFVDGYKKKVIVSSKNLISFDRQLVDKGYIKKSSKVDSGDIFTLELLENFEKNWDKCEYINLENQNIEAIAINSEVVKEMINLKKLNLSKNKLITIGQLLNLENLVELNLNENLITSLALVNNPNSILYLNLPHLEILKLAKNMMTSSTLGKLNLKYLKNLREIDLSGNKLDKIDFSLFSSLSSLEKLCLQCNQIKFLTRRLLSKLNYLNLSSNKIKEIEQIQAPELIHLDISNNKITTCSNLKIISKMNKLSYLDCRGNPVTSRRVYIDFIKSQSKSLQILDTIEINSLSGVLGPIKILKNDTTIEESKIKKKEISISSGNSVIKDKHEKIPKGDDIFWVDIDFNLIKPKWKDLKPLRKERRANNDDYFYGLDDKINVIDDIISLKGIKIESSVIRNTK</sequence>
<evidence type="ECO:0000256" key="1">
    <source>
        <dbReference type="ARBA" id="ARBA00022614"/>
    </source>
</evidence>